<evidence type="ECO:0000256" key="18">
    <source>
        <dbReference type="ARBA" id="ARBA00062524"/>
    </source>
</evidence>
<dbReference type="GO" id="GO:0048666">
    <property type="term" value="P:neuron development"/>
    <property type="evidence" value="ECO:0007669"/>
    <property type="project" value="TreeGrafter"/>
</dbReference>
<evidence type="ECO:0000256" key="12">
    <source>
        <dbReference type="ARBA" id="ARBA00023136"/>
    </source>
</evidence>
<feature type="transmembrane region" description="Helical" evidence="22">
    <location>
        <begin position="554"/>
        <end position="578"/>
    </location>
</feature>
<dbReference type="GO" id="GO:0005886">
    <property type="term" value="C:plasma membrane"/>
    <property type="evidence" value="ECO:0007669"/>
    <property type="project" value="UniProtKB-SubCell"/>
</dbReference>
<evidence type="ECO:0000256" key="21">
    <source>
        <dbReference type="PIRSR" id="PIRSR606539-3"/>
    </source>
</evidence>
<comment type="catalytic activity">
    <reaction evidence="14">
        <text>a 1,2-diacyl-sn-glycero-3-phospho-L-serine(out) + ATP + H2O = a 1,2-diacyl-sn-glycero-3-phospho-L-serine(in) + ADP + phosphate + H(+)</text>
        <dbReference type="Rhea" id="RHEA:38567"/>
        <dbReference type="ChEBI" id="CHEBI:15377"/>
        <dbReference type="ChEBI" id="CHEBI:15378"/>
        <dbReference type="ChEBI" id="CHEBI:30616"/>
        <dbReference type="ChEBI" id="CHEBI:43474"/>
        <dbReference type="ChEBI" id="CHEBI:57262"/>
        <dbReference type="ChEBI" id="CHEBI:456216"/>
    </reaction>
    <physiologicalReaction direction="left-to-right" evidence="14">
        <dbReference type="Rhea" id="RHEA:38568"/>
    </physiologicalReaction>
</comment>
<evidence type="ECO:0000256" key="11">
    <source>
        <dbReference type="ARBA" id="ARBA00022989"/>
    </source>
</evidence>
<dbReference type="Gene3D" id="3.40.50.1000">
    <property type="entry name" value="HAD superfamily/HAD-like"/>
    <property type="match status" value="1"/>
</dbReference>
<evidence type="ECO:0000256" key="7">
    <source>
        <dbReference type="ARBA" id="ARBA00022741"/>
    </source>
</evidence>
<evidence type="ECO:0000256" key="22">
    <source>
        <dbReference type="RuleBase" id="RU362033"/>
    </source>
</evidence>
<evidence type="ECO:0000256" key="8">
    <source>
        <dbReference type="ARBA" id="ARBA00022840"/>
    </source>
</evidence>
<reference evidence="23" key="2">
    <citation type="submission" date="2025-09" db="UniProtKB">
        <authorList>
            <consortium name="Ensembl"/>
        </authorList>
    </citation>
    <scope>IDENTIFICATION</scope>
</reference>
<dbReference type="InterPro" id="IPR008250">
    <property type="entry name" value="ATPase_P-typ_transduc_dom_A_sf"/>
</dbReference>
<feature type="binding site" evidence="20">
    <location>
        <position position="243"/>
    </location>
    <ligand>
        <name>ATP</name>
        <dbReference type="ChEBI" id="CHEBI:30616"/>
    </ligand>
</feature>
<dbReference type="NCBIfam" id="TIGR01652">
    <property type="entry name" value="ATPase-Plipid"/>
    <property type="match status" value="1"/>
</dbReference>
<keyword evidence="11 22" id="KW-1133">Transmembrane helix</keyword>
<dbReference type="InterPro" id="IPR006539">
    <property type="entry name" value="P-type_ATPase_IV"/>
</dbReference>
<proteinExistence type="inferred from homology"/>
<evidence type="ECO:0000256" key="17">
    <source>
        <dbReference type="ARBA" id="ARBA00060499"/>
    </source>
</evidence>
<comment type="subunit">
    <text evidence="18">Component of a P4-ATPase flippase complex which consists of a catalytic alpha subunit and an accessory beta subunit. Interacts with TMEM30A to form a flippase complex.</text>
</comment>
<name>A0A8C9QJ02_SPEDA</name>
<evidence type="ECO:0000256" key="15">
    <source>
        <dbReference type="ARBA" id="ARBA00052554"/>
    </source>
</evidence>
<feature type="binding site" evidence="20">
    <location>
        <position position="505"/>
    </location>
    <ligand>
        <name>ATP</name>
        <dbReference type="ChEBI" id="CHEBI:30616"/>
    </ligand>
</feature>
<dbReference type="SUPFAM" id="SSF81660">
    <property type="entry name" value="Metal cation-transporting ATPase, ATP-binding domain N"/>
    <property type="match status" value="1"/>
</dbReference>
<evidence type="ECO:0000256" key="6">
    <source>
        <dbReference type="ARBA" id="ARBA00022723"/>
    </source>
</evidence>
<dbReference type="InterPro" id="IPR023214">
    <property type="entry name" value="HAD_sf"/>
</dbReference>
<dbReference type="AlphaFoldDB" id="A0A8C9QJ02"/>
<feature type="binding site" evidence="20">
    <location>
        <position position="504"/>
    </location>
    <ligand>
        <name>ATP</name>
        <dbReference type="ChEBI" id="CHEBI:30616"/>
    </ligand>
</feature>
<dbReference type="GO" id="GO:0005524">
    <property type="term" value="F:ATP binding"/>
    <property type="evidence" value="ECO:0007669"/>
    <property type="project" value="UniProtKB-UniRule"/>
</dbReference>
<dbReference type="GO" id="GO:0000287">
    <property type="term" value="F:magnesium ion binding"/>
    <property type="evidence" value="ECO:0007669"/>
    <property type="project" value="UniProtKB-UniRule"/>
</dbReference>
<comment type="cofactor">
    <cofactor evidence="21">
        <name>Mg(2+)</name>
        <dbReference type="ChEBI" id="CHEBI:18420"/>
    </cofactor>
</comment>
<feature type="binding site" evidence="20">
    <location>
        <position position="506"/>
    </location>
    <ligand>
        <name>ATP</name>
        <dbReference type="ChEBI" id="CHEBI:30616"/>
    </ligand>
</feature>
<dbReference type="GO" id="GO:0140326">
    <property type="term" value="F:ATPase-coupled intramembrane lipid transporter activity"/>
    <property type="evidence" value="ECO:0007669"/>
    <property type="project" value="UniProtKB-EC"/>
</dbReference>
<feature type="binding site" evidence="20">
    <location>
        <position position="327"/>
    </location>
    <ligand>
        <name>ATP</name>
        <dbReference type="ChEBI" id="CHEBI:30616"/>
    </ligand>
</feature>
<feature type="binding site" evidence="21">
    <location>
        <position position="244"/>
    </location>
    <ligand>
        <name>Mg(2+)</name>
        <dbReference type="ChEBI" id="CHEBI:18420"/>
    </ligand>
</feature>
<feature type="binding site" evidence="20">
    <location>
        <position position="424"/>
    </location>
    <ligand>
        <name>ATP</name>
        <dbReference type="ChEBI" id="CHEBI:30616"/>
    </ligand>
</feature>
<keyword evidence="8 20" id="KW-0067">ATP-binding</keyword>
<evidence type="ECO:0000256" key="14">
    <source>
        <dbReference type="ARBA" id="ARBA00051303"/>
    </source>
</evidence>
<keyword evidence="7 20" id="KW-0547">Nucleotide-binding</keyword>
<comment type="similarity">
    <text evidence="3 22">Belongs to the cation transport ATPase (P-type) (TC 3.A.3) family. Type IV subfamily.</text>
</comment>
<keyword evidence="5 22" id="KW-0812">Transmembrane</keyword>
<comment type="catalytic activity">
    <reaction evidence="15">
        <text>a 1,2-diacyl-sn-glycero-3-phosphoethanolamine(in) + ATP + H2O = a 1,2-diacyl-sn-glycero-3-phosphoethanolamine(out) + ADP + phosphate + H(+)</text>
        <dbReference type="Rhea" id="RHEA:36439"/>
        <dbReference type="ChEBI" id="CHEBI:15377"/>
        <dbReference type="ChEBI" id="CHEBI:15378"/>
        <dbReference type="ChEBI" id="CHEBI:30616"/>
        <dbReference type="ChEBI" id="CHEBI:43474"/>
        <dbReference type="ChEBI" id="CHEBI:64612"/>
        <dbReference type="ChEBI" id="CHEBI:456216"/>
    </reaction>
    <physiologicalReaction direction="left-to-right" evidence="15">
        <dbReference type="Rhea" id="RHEA:36440"/>
    </physiologicalReaction>
</comment>
<evidence type="ECO:0000256" key="16">
    <source>
        <dbReference type="ARBA" id="ARBA00060441"/>
    </source>
</evidence>
<comment type="catalytic activity">
    <reaction evidence="13 22">
        <text>ATP + H2O + phospholipidSide 1 = ADP + phosphate + phospholipidSide 2.</text>
        <dbReference type="EC" id="7.6.2.1"/>
    </reaction>
</comment>
<accession>A0A8C9QJ02</accession>
<evidence type="ECO:0000313" key="23">
    <source>
        <dbReference type="Ensembl" id="ENSSDAP00000022074.1"/>
    </source>
</evidence>
<comment type="subcellular location">
    <subcellularLocation>
        <location evidence="2">Cell membrane</location>
    </subcellularLocation>
    <subcellularLocation>
        <location evidence="1 22">Membrane</location>
        <topology evidence="1 22">Multi-pass membrane protein</topology>
    </subcellularLocation>
    <subcellularLocation>
        <location evidence="16">Photoreceptor inner segment membrane</location>
    </subcellularLocation>
    <subcellularLocation>
        <location evidence="17">Photoreceptor outer segment membrane</location>
    </subcellularLocation>
</comment>
<feature type="binding site" evidence="20">
    <location>
        <position position="244"/>
    </location>
    <ligand>
        <name>ATP</name>
        <dbReference type="ChEBI" id="CHEBI:30616"/>
    </ligand>
</feature>
<evidence type="ECO:0000256" key="19">
    <source>
        <dbReference type="PIRSR" id="PIRSR606539-1"/>
    </source>
</evidence>
<dbReference type="InterPro" id="IPR036412">
    <property type="entry name" value="HAD-like_sf"/>
</dbReference>
<dbReference type="InterPro" id="IPR023299">
    <property type="entry name" value="ATPase_P-typ_cyto_dom_N"/>
</dbReference>
<keyword evidence="10 22" id="KW-1278">Translocase</keyword>
<evidence type="ECO:0000256" key="10">
    <source>
        <dbReference type="ARBA" id="ARBA00022967"/>
    </source>
</evidence>
<evidence type="ECO:0000256" key="20">
    <source>
        <dbReference type="PIRSR" id="PIRSR606539-2"/>
    </source>
</evidence>
<reference evidence="23" key="1">
    <citation type="submission" date="2025-08" db="UniProtKB">
        <authorList>
            <consortium name="Ensembl"/>
        </authorList>
    </citation>
    <scope>IDENTIFICATION</scope>
</reference>
<dbReference type="Pfam" id="PF13246">
    <property type="entry name" value="Cation_ATPase"/>
    <property type="match status" value="1"/>
</dbReference>
<dbReference type="SUPFAM" id="SSF56784">
    <property type="entry name" value="HAD-like"/>
    <property type="match status" value="1"/>
</dbReference>
<sequence length="579" mass="65010">DMVLFSSSEPQAMCYVETANLDGETNLKIRQGLNQTADMQTREVLMKLTGTIESEGPNRHLYDFTGTLHLDGQSPVALGPDQILLRGTQLRNTQWVFGVVVYTGHDTKLMQNSTKAPLKRSNVEKVTNVQILVLFGILLVMALVSSVGALYWNGSHGASNWYIKKMESSSDNFGYNLLTFIILYNNLIPISLLVTLEVVKYTQALFINWDIDMYYVGNDTPAMARTSNLNEELGQVKYLFSDKTGTLTCNIMNFKKCSIAGVTYGRISSAPSDSCDFNDPRLLKNIEDNHPTAPVIQEFLTLLAVCHTVVPEKDGDEIIYQASSPDEAALVKGAKKLGFVFTARTPYSVIIEAMGEEKTFEILHVLEFSSDRKRMSVIVRTPSGQLRLYCKGADNVIFERLSEDSEYMEETLCHLEYFATEGLRTLCVAYADLSEDDYEEWLEVYKEASIILKDRAQRLEECYEIIEKDLLLLGATAIEDRLQAGVPETIATLLKADIKIWVLTGDKQETAINIGYSCRLVSQNMTLILMKEDSLDVSSFLKVSYCIFLGKCLFIFQSGLFVFFAIVTTFHFICLPLVS</sequence>
<protein>
    <recommendedName>
        <fullName evidence="22">Phospholipid-transporting ATPase</fullName>
        <ecNumber evidence="22">7.6.2.1</ecNumber>
    </recommendedName>
</protein>
<dbReference type="SUPFAM" id="SSF81665">
    <property type="entry name" value="Calcium ATPase, transmembrane domain M"/>
    <property type="match status" value="1"/>
</dbReference>
<feature type="binding site" evidence="20">
    <location>
        <position position="391"/>
    </location>
    <ligand>
        <name>ATP</name>
        <dbReference type="ChEBI" id="CHEBI:30616"/>
    </ligand>
</feature>
<dbReference type="GO" id="GO:0005802">
    <property type="term" value="C:trans-Golgi network"/>
    <property type="evidence" value="ECO:0007669"/>
    <property type="project" value="TreeGrafter"/>
</dbReference>
<dbReference type="EC" id="7.6.2.1" evidence="22"/>
<organism evidence="23 24">
    <name type="scientific">Spermophilus dauricus</name>
    <name type="common">Daurian ground squirrel</name>
    <dbReference type="NCBI Taxonomy" id="99837"/>
    <lineage>
        <taxon>Eukaryota</taxon>
        <taxon>Metazoa</taxon>
        <taxon>Chordata</taxon>
        <taxon>Craniata</taxon>
        <taxon>Vertebrata</taxon>
        <taxon>Euteleostomi</taxon>
        <taxon>Mammalia</taxon>
        <taxon>Eutheria</taxon>
        <taxon>Euarchontoglires</taxon>
        <taxon>Glires</taxon>
        <taxon>Rodentia</taxon>
        <taxon>Sciuromorpha</taxon>
        <taxon>Sciuridae</taxon>
        <taxon>Xerinae</taxon>
        <taxon>Marmotini</taxon>
        <taxon>Spermophilus</taxon>
    </lineage>
</organism>
<evidence type="ECO:0000256" key="13">
    <source>
        <dbReference type="ARBA" id="ARBA00034036"/>
    </source>
</evidence>
<feature type="transmembrane region" description="Helical" evidence="22">
    <location>
        <begin position="131"/>
        <end position="152"/>
    </location>
</feature>
<feature type="active site" description="4-aspartylphosphate intermediate" evidence="19">
    <location>
        <position position="242"/>
    </location>
</feature>
<keyword evidence="9 21" id="KW-0460">Magnesium</keyword>
<keyword evidence="12 22" id="KW-0472">Membrane</keyword>
<dbReference type="FunFam" id="2.70.150.10:FF:000021">
    <property type="entry name" value="Phospholipid-transporting ATPase"/>
    <property type="match status" value="1"/>
</dbReference>
<feature type="binding site" evidence="20">
    <location>
        <position position="242"/>
    </location>
    <ligand>
        <name>ATP</name>
        <dbReference type="ChEBI" id="CHEBI:30616"/>
    </ligand>
</feature>
<evidence type="ECO:0000313" key="24">
    <source>
        <dbReference type="Proteomes" id="UP000694422"/>
    </source>
</evidence>
<dbReference type="PANTHER" id="PTHR24092">
    <property type="entry name" value="PROBABLE PHOSPHOLIPID-TRANSPORTING ATPASE"/>
    <property type="match status" value="1"/>
</dbReference>
<feature type="binding site" evidence="20">
    <location>
        <position position="368"/>
    </location>
    <ligand>
        <name>ATP</name>
        <dbReference type="ChEBI" id="CHEBI:30616"/>
    </ligand>
</feature>
<evidence type="ECO:0000256" key="4">
    <source>
        <dbReference type="ARBA" id="ARBA00022475"/>
    </source>
</evidence>
<evidence type="ECO:0000256" key="1">
    <source>
        <dbReference type="ARBA" id="ARBA00004141"/>
    </source>
</evidence>
<dbReference type="InterPro" id="IPR023298">
    <property type="entry name" value="ATPase_P-typ_TM_dom_sf"/>
</dbReference>
<feature type="transmembrane region" description="Helical" evidence="22">
    <location>
        <begin position="173"/>
        <end position="196"/>
    </location>
</feature>
<dbReference type="Ensembl" id="ENSSDAT00000025221.1">
    <property type="protein sequence ID" value="ENSSDAP00000022074.1"/>
    <property type="gene ID" value="ENSSDAG00000020051.1"/>
</dbReference>
<keyword evidence="4" id="KW-1003">Cell membrane</keyword>
<dbReference type="FunFam" id="3.40.1110.10:FF:000010">
    <property type="entry name" value="Phospholipid-transporting ATPase"/>
    <property type="match status" value="1"/>
</dbReference>
<dbReference type="SUPFAM" id="SSF81653">
    <property type="entry name" value="Calcium ATPase, transduction domain A"/>
    <property type="match status" value="1"/>
</dbReference>
<feature type="binding site" evidence="21">
    <location>
        <position position="242"/>
    </location>
    <ligand>
        <name>Mg(2+)</name>
        <dbReference type="ChEBI" id="CHEBI:18420"/>
    </ligand>
</feature>
<dbReference type="Gene3D" id="2.70.150.10">
    <property type="entry name" value="Calcium-transporting ATPase, cytoplasmic transduction domain A"/>
    <property type="match status" value="1"/>
</dbReference>
<evidence type="ECO:0000256" key="9">
    <source>
        <dbReference type="ARBA" id="ARBA00022842"/>
    </source>
</evidence>
<evidence type="ECO:0000256" key="2">
    <source>
        <dbReference type="ARBA" id="ARBA00004236"/>
    </source>
</evidence>
<dbReference type="PROSITE" id="PS00154">
    <property type="entry name" value="ATPASE_E1_E2"/>
    <property type="match status" value="1"/>
</dbReference>
<keyword evidence="6 21" id="KW-0479">Metal-binding</keyword>
<dbReference type="GO" id="GO:0045332">
    <property type="term" value="P:phospholipid translocation"/>
    <property type="evidence" value="ECO:0007669"/>
    <property type="project" value="TreeGrafter"/>
</dbReference>
<evidence type="ECO:0000256" key="5">
    <source>
        <dbReference type="ARBA" id="ARBA00022692"/>
    </source>
</evidence>
<comment type="caution">
    <text evidence="22">Lacks conserved residue(s) required for the propagation of feature annotation.</text>
</comment>
<dbReference type="PANTHER" id="PTHR24092:SF98">
    <property type="entry name" value="PHOSPHOLIPID-TRANSPORTING ATPASE IB"/>
    <property type="match status" value="1"/>
</dbReference>
<dbReference type="InterPro" id="IPR018303">
    <property type="entry name" value="ATPase_P-typ_P_site"/>
</dbReference>
<keyword evidence="24" id="KW-1185">Reference proteome</keyword>
<dbReference type="Gene3D" id="3.40.1110.10">
    <property type="entry name" value="Calcium-transporting ATPase, cytoplasmic domain N"/>
    <property type="match status" value="1"/>
</dbReference>
<evidence type="ECO:0000256" key="3">
    <source>
        <dbReference type="ARBA" id="ARBA00008109"/>
    </source>
</evidence>
<dbReference type="Proteomes" id="UP000694422">
    <property type="component" value="Unplaced"/>
</dbReference>